<keyword evidence="1" id="KW-0812">Transmembrane</keyword>
<gene>
    <name evidence="2" type="ORF">VNO77_19502</name>
</gene>
<dbReference type="AlphaFoldDB" id="A0AAN9QPN9"/>
<keyword evidence="3" id="KW-1185">Reference proteome</keyword>
<sequence>MRYSNRKCGMNEYIMHGKQSKTAGTRAVVELRIIHLTGLDIPAERFGAVKAFGSFRSSQAVWFVIFMANLALLSLSVRMALHGYSLPLHRCGPRMGKQCCASLKTWGLEKNLLHLYPGSFSVSSLTQSIVASELVRQQDPKLNLLGKGNKILQRKLPTASLRYGERRSRANACHDVIRGFRNITNSLVGCACDKGSSRGLLTKAADNLEKFKEQMIKKRSRFSSNAPEAISKEIILDITILFYVLIYDLLHSLVWTGCAAKLPNANMITIARSEDFWRDSREDLQKEIPVPDPSR</sequence>
<evidence type="ECO:0000256" key="1">
    <source>
        <dbReference type="SAM" id="Phobius"/>
    </source>
</evidence>
<feature type="transmembrane region" description="Helical" evidence="1">
    <location>
        <begin position="60"/>
        <end position="81"/>
    </location>
</feature>
<reference evidence="2 3" key="1">
    <citation type="submission" date="2024-01" db="EMBL/GenBank/DDBJ databases">
        <title>The genomes of 5 underutilized Papilionoideae crops provide insights into root nodulation and disease resistanc.</title>
        <authorList>
            <person name="Jiang F."/>
        </authorList>
    </citation>
    <scope>NUCLEOTIDE SEQUENCE [LARGE SCALE GENOMIC DNA]</scope>
    <source>
        <strain evidence="2">LVBAO_FW01</strain>
        <tissue evidence="2">Leaves</tissue>
    </source>
</reference>
<evidence type="ECO:0000313" key="2">
    <source>
        <dbReference type="EMBL" id="KAK7338868.1"/>
    </source>
</evidence>
<keyword evidence="1" id="KW-0472">Membrane</keyword>
<organism evidence="2 3">
    <name type="scientific">Canavalia gladiata</name>
    <name type="common">Sword bean</name>
    <name type="synonym">Dolichos gladiatus</name>
    <dbReference type="NCBI Taxonomy" id="3824"/>
    <lineage>
        <taxon>Eukaryota</taxon>
        <taxon>Viridiplantae</taxon>
        <taxon>Streptophyta</taxon>
        <taxon>Embryophyta</taxon>
        <taxon>Tracheophyta</taxon>
        <taxon>Spermatophyta</taxon>
        <taxon>Magnoliopsida</taxon>
        <taxon>eudicotyledons</taxon>
        <taxon>Gunneridae</taxon>
        <taxon>Pentapetalae</taxon>
        <taxon>rosids</taxon>
        <taxon>fabids</taxon>
        <taxon>Fabales</taxon>
        <taxon>Fabaceae</taxon>
        <taxon>Papilionoideae</taxon>
        <taxon>50 kb inversion clade</taxon>
        <taxon>NPAAA clade</taxon>
        <taxon>indigoferoid/millettioid clade</taxon>
        <taxon>Phaseoleae</taxon>
        <taxon>Canavalia</taxon>
    </lineage>
</organism>
<evidence type="ECO:0000313" key="3">
    <source>
        <dbReference type="Proteomes" id="UP001367508"/>
    </source>
</evidence>
<accession>A0AAN9QPN9</accession>
<dbReference type="EMBL" id="JAYMYQ010000004">
    <property type="protein sequence ID" value="KAK7338868.1"/>
    <property type="molecule type" value="Genomic_DNA"/>
</dbReference>
<protein>
    <submittedName>
        <fullName evidence="2">Uncharacterized protein</fullName>
    </submittedName>
</protein>
<comment type="caution">
    <text evidence="2">The sequence shown here is derived from an EMBL/GenBank/DDBJ whole genome shotgun (WGS) entry which is preliminary data.</text>
</comment>
<dbReference type="Proteomes" id="UP001367508">
    <property type="component" value="Unassembled WGS sequence"/>
</dbReference>
<keyword evidence="1" id="KW-1133">Transmembrane helix</keyword>
<name>A0AAN9QPN9_CANGL</name>
<proteinExistence type="predicted"/>